<proteinExistence type="predicted"/>
<evidence type="ECO:0000256" key="1">
    <source>
        <dbReference type="SAM" id="MobiDB-lite"/>
    </source>
</evidence>
<feature type="region of interest" description="Disordered" evidence="1">
    <location>
        <begin position="25"/>
        <end position="87"/>
    </location>
</feature>
<evidence type="ECO:0000313" key="2">
    <source>
        <dbReference type="EMBL" id="MFC7060139.1"/>
    </source>
</evidence>
<evidence type="ECO:0000313" key="3">
    <source>
        <dbReference type="Proteomes" id="UP001596445"/>
    </source>
</evidence>
<accession>A0ABD5W6Z7</accession>
<gene>
    <name evidence="2" type="ORF">ACFQQG_20455</name>
</gene>
<sequence>MQDPGAGRTRRAYLKRLLGAGLLTGLAGCQSSGDESDPTEAASETTTPASADTDTDTPTARSTSTPTATPTPDQPPRIVTHSATPEQNGQALAFAIEAEDDTALKTVQVAYADNKWTRKDTGEAQFSAEGRFTELGSSNPADGRVAFVVEDNAGQEARKHVAPDEQAPALSEFIVEPTQNAGEVTLTLQGETTKGLRNSPFTAVTARKPTAHAEEEVNL</sequence>
<organism evidence="2 3">
    <name type="scientific">Halovenus salina</name>
    <dbReference type="NCBI Taxonomy" id="1510225"/>
    <lineage>
        <taxon>Archaea</taxon>
        <taxon>Methanobacteriati</taxon>
        <taxon>Methanobacteriota</taxon>
        <taxon>Stenosarchaea group</taxon>
        <taxon>Halobacteria</taxon>
        <taxon>Halobacteriales</taxon>
        <taxon>Haloarculaceae</taxon>
        <taxon>Halovenus</taxon>
    </lineage>
</organism>
<dbReference type="EMBL" id="JBHSZI010000006">
    <property type="protein sequence ID" value="MFC7060139.1"/>
    <property type="molecule type" value="Genomic_DNA"/>
</dbReference>
<dbReference type="RefSeq" id="WP_382187499.1">
    <property type="nucleotide sequence ID" value="NZ_JBHSZI010000006.1"/>
</dbReference>
<reference evidence="2 3" key="1">
    <citation type="journal article" date="2019" name="Int. J. Syst. Evol. Microbiol.">
        <title>The Global Catalogue of Microorganisms (GCM) 10K type strain sequencing project: providing services to taxonomists for standard genome sequencing and annotation.</title>
        <authorList>
            <consortium name="The Broad Institute Genomics Platform"/>
            <consortium name="The Broad Institute Genome Sequencing Center for Infectious Disease"/>
            <person name="Wu L."/>
            <person name="Ma J."/>
        </authorList>
    </citation>
    <scope>NUCLEOTIDE SEQUENCE [LARGE SCALE GENOMIC DNA]</scope>
    <source>
        <strain evidence="2 3">JCM 30072</strain>
    </source>
</reference>
<comment type="caution">
    <text evidence="2">The sequence shown here is derived from an EMBL/GenBank/DDBJ whole genome shotgun (WGS) entry which is preliminary data.</text>
</comment>
<dbReference type="AlphaFoldDB" id="A0ABD5W6Z7"/>
<dbReference type="Proteomes" id="UP001596445">
    <property type="component" value="Unassembled WGS sequence"/>
</dbReference>
<protein>
    <submittedName>
        <fullName evidence="2">Uncharacterized protein</fullName>
    </submittedName>
</protein>
<feature type="compositionally biased region" description="Low complexity" evidence="1">
    <location>
        <begin position="39"/>
        <end position="71"/>
    </location>
</feature>
<keyword evidence="3" id="KW-1185">Reference proteome</keyword>
<name>A0ABD5W6Z7_9EURY</name>